<keyword evidence="2" id="KW-1133">Transmembrane helix</keyword>
<dbReference type="RefSeq" id="XP_038743336.1">
    <property type="nucleotide sequence ID" value="XM_038891324.1"/>
</dbReference>
<feature type="transmembrane region" description="Helical" evidence="2">
    <location>
        <begin position="373"/>
        <end position="393"/>
    </location>
</feature>
<dbReference type="GO" id="GO:0016020">
    <property type="term" value="C:membrane"/>
    <property type="evidence" value="ECO:0007669"/>
    <property type="project" value="TreeGrafter"/>
</dbReference>
<evidence type="ECO:0000256" key="3">
    <source>
        <dbReference type="SAM" id="SignalP"/>
    </source>
</evidence>
<proteinExistence type="predicted"/>
<feature type="transmembrane region" description="Helical" evidence="2">
    <location>
        <begin position="510"/>
        <end position="532"/>
    </location>
</feature>
<dbReference type="OrthoDB" id="269822at2759"/>
<reference evidence="5" key="2">
    <citation type="submission" date="2020-11" db="EMBL/GenBank/DDBJ databases">
        <title>Whole genome sequencing of Colletotrichum sp.</title>
        <authorList>
            <person name="Li H."/>
        </authorList>
    </citation>
    <scope>NUCLEOTIDE SEQUENCE</scope>
    <source>
        <strain evidence="5">CkLH20</strain>
    </source>
</reference>
<evidence type="ECO:0000256" key="1">
    <source>
        <dbReference type="SAM" id="MobiDB-lite"/>
    </source>
</evidence>
<evidence type="ECO:0000256" key="2">
    <source>
        <dbReference type="SAM" id="Phobius"/>
    </source>
</evidence>
<keyword evidence="2" id="KW-0472">Membrane</keyword>
<keyword evidence="2" id="KW-0812">Transmembrane</keyword>
<feature type="domain" description="TRP C-terminal" evidence="4">
    <location>
        <begin position="289"/>
        <end position="524"/>
    </location>
</feature>
<evidence type="ECO:0000259" key="4">
    <source>
        <dbReference type="Pfam" id="PF06011"/>
    </source>
</evidence>
<feature type="compositionally biased region" description="Polar residues" evidence="1">
    <location>
        <begin position="660"/>
        <end position="670"/>
    </location>
</feature>
<dbReference type="Proteomes" id="UP000781932">
    <property type="component" value="Unassembled WGS sequence"/>
</dbReference>
<feature type="transmembrane region" description="Helical" evidence="2">
    <location>
        <begin position="478"/>
        <end position="498"/>
    </location>
</feature>
<dbReference type="PANTHER" id="PTHR31145">
    <property type="entry name" value="INTEGRAL MEMBRANE PROTEIN (AFU_ORTHOLOGUE AFUA_7G01610)"/>
    <property type="match status" value="1"/>
</dbReference>
<dbReference type="AlphaFoldDB" id="A0A9P6I133"/>
<accession>A0A9P6I133</accession>
<evidence type="ECO:0000313" key="6">
    <source>
        <dbReference type="Proteomes" id="UP000781932"/>
    </source>
</evidence>
<feature type="compositionally biased region" description="Low complexity" evidence="1">
    <location>
        <begin position="645"/>
        <end position="659"/>
    </location>
</feature>
<feature type="compositionally biased region" description="Low complexity" evidence="1">
    <location>
        <begin position="621"/>
        <end position="632"/>
    </location>
</feature>
<dbReference type="GO" id="GO:0055085">
    <property type="term" value="P:transmembrane transport"/>
    <property type="evidence" value="ECO:0007669"/>
    <property type="project" value="TreeGrafter"/>
</dbReference>
<sequence>MIARLGLVGLLLASHASGAYVQWQNCDEASSRDDPFAPTSLAAKLEQLDGGNGNNLEFRVGRWIEEVDCEKIAQLMPAAALQIRMLGRSSAYTAMTNATCKKLNLKNNKWAKNMESPASLYVNFTTDIGRLPPLSTFHATMQLQSNDSEGISCRQANITPALRPTTISAISYVSWGIFLFVLLVGIIRTAYSTPITLDEEDERSLRTVLPNVGDCLQYLQFVFLTGGLSLRYPGFYQPVVSNLNLFSLFTTGPVTHGVTYNRVGDGIYVMNGTYGGTFGLELMTQIAGAPMTMDTWVNMVVLMMIIAFGCAMVIEVFWFMNRSRDSDSEFPRSAGGMRHTLSRVLRIILSYFMFPLAALSFYQLDHATFLPAYHTSLAVALIVAMMGAFVWLLRQIPTRSLGVLVFDSTKRYQRIAPSENYRRHDEKFILILFVLTFVRGAAIGGLQISGPAQLAVLGACELVLLASIAGFQAYSTFSVGAIAATMRICSLIFMVSFLPDLASHEIKSAIGYVLLALHSGMLVLGFFVPAVFSLAKLIKSWWTAPRPHVYGLRQLRRREVSRTNLSDMYAADSTTDTSYMPYPEPDAIEEPAAGYLHPTYRADSPSTLRLDSSTISSRYSSRYYRAPRSPSRNTSVSSFDHYQRASSSASPLSSAYPPSRTTSTCTTVAEKQSIKRSESTMSPGRLSESTEDEEESNPASPGSPPNATGRPLGPRWNDYSFREADLYYGARPQPAQRASEEIPRPPAPKPSLRSTSGIWAKFTGQPSAAEQGFQVVRPAKPEQGFVVVRPNRPSNLGSSRDSGSTEGDPK</sequence>
<feature type="transmembrane region" description="Helical" evidence="2">
    <location>
        <begin position="172"/>
        <end position="191"/>
    </location>
</feature>
<feature type="region of interest" description="Disordered" evidence="1">
    <location>
        <begin position="621"/>
        <end position="810"/>
    </location>
</feature>
<name>A0A9P6I133_9PEZI</name>
<organism evidence="5 6">
    <name type="scientific">Colletotrichum karsti</name>
    <dbReference type="NCBI Taxonomy" id="1095194"/>
    <lineage>
        <taxon>Eukaryota</taxon>
        <taxon>Fungi</taxon>
        <taxon>Dikarya</taxon>
        <taxon>Ascomycota</taxon>
        <taxon>Pezizomycotina</taxon>
        <taxon>Sordariomycetes</taxon>
        <taxon>Hypocreomycetidae</taxon>
        <taxon>Glomerellales</taxon>
        <taxon>Glomerellaceae</taxon>
        <taxon>Colletotrichum</taxon>
        <taxon>Colletotrichum boninense species complex</taxon>
    </lineage>
</organism>
<feature type="chain" id="PRO_5040318740" evidence="3">
    <location>
        <begin position="19"/>
        <end position="810"/>
    </location>
</feature>
<dbReference type="PANTHER" id="PTHR31145:SF8">
    <property type="entry name" value="INTEGRAL MEMBRANE PROTEIN (AFU_ORTHOLOGUE AFUA_2G17475)"/>
    <property type="match status" value="1"/>
</dbReference>
<dbReference type="InterPro" id="IPR040241">
    <property type="entry name" value="TRP_Flc/Pkd2-like"/>
</dbReference>
<dbReference type="EMBL" id="JAATWM020000029">
    <property type="protein sequence ID" value="KAF9873875.1"/>
    <property type="molecule type" value="Genomic_DNA"/>
</dbReference>
<protein>
    <submittedName>
        <fullName evidence="5">Integral membrane protein</fullName>
    </submittedName>
</protein>
<keyword evidence="3" id="KW-0732">Signal</keyword>
<keyword evidence="6" id="KW-1185">Reference proteome</keyword>
<dbReference type="InterPro" id="IPR010308">
    <property type="entry name" value="TRP_C"/>
</dbReference>
<feature type="transmembrane region" description="Helical" evidence="2">
    <location>
        <begin position="428"/>
        <end position="448"/>
    </location>
</feature>
<gene>
    <name evidence="5" type="ORF">CkaCkLH20_08609</name>
</gene>
<evidence type="ECO:0000313" key="5">
    <source>
        <dbReference type="EMBL" id="KAF9873875.1"/>
    </source>
</evidence>
<feature type="compositionally biased region" description="Polar residues" evidence="1">
    <location>
        <begin position="792"/>
        <end position="810"/>
    </location>
</feature>
<feature type="transmembrane region" description="Helical" evidence="2">
    <location>
        <begin position="341"/>
        <end position="361"/>
    </location>
</feature>
<reference evidence="5" key="1">
    <citation type="submission" date="2020-03" db="EMBL/GenBank/DDBJ databases">
        <authorList>
            <person name="He L."/>
        </authorList>
    </citation>
    <scope>NUCLEOTIDE SEQUENCE</scope>
    <source>
        <strain evidence="5">CkLH20</strain>
    </source>
</reference>
<feature type="signal peptide" evidence="3">
    <location>
        <begin position="1"/>
        <end position="18"/>
    </location>
</feature>
<dbReference type="Pfam" id="PF06011">
    <property type="entry name" value="TRP"/>
    <property type="match status" value="1"/>
</dbReference>
<comment type="caution">
    <text evidence="5">The sequence shown here is derived from an EMBL/GenBank/DDBJ whole genome shotgun (WGS) entry which is preliminary data.</text>
</comment>
<dbReference type="GeneID" id="62164398"/>
<feature type="transmembrane region" description="Helical" evidence="2">
    <location>
        <begin position="296"/>
        <end position="320"/>
    </location>
</feature>